<sequence length="930" mass="107718">MNFVYDIILISGIGDDIVALEPERDLRMIQDELETYSGTTTTMLSSQNVGSTEKYFAMELEFEPTIISLSCADSKKELPDQLLKFIHPEEGIRLTASERKPTSHSFVLTTLKGDLMYGFSLKKSVPFSKQKRESLIELVSKHKRIRGTEGLPDTLFSERTLTIISKSNYSNTFLTILAYFVRSEPTKIQLNDSSPSRLSSILSKIVPPQIGISPPKIRFNAYTSIKFPELAYPNELPYVDIQFQTLFQCLDAEKIVEFITSIFNEKKIIVISKDYQKIADCTEAILSLIYPFSYPYIYIPILPLSLLPIFEAPVTFLIGCHASILEVEIPPDDVVIIDLDHNFITANDPIIALPKNLSAKLLKGIQKNCNIFQKPKKMGRSFLILENNPIVLQNPLPKFKNTSFSSSESSNTENSRNFNIDLVSEEVNSRINLENFFNKTKNTNQNKNKNKNKNKNTNKKINKIERKKNTILKNKILNLKLKKEEIFNLTKIRLLFLDFIVDLIERYYPFIIIPNANNNRDFDCFDVDGYLNQVKEENLPFLQAFTSSQMFIYFIEGKLSRGLNEQSIFDLKMRKKMNSYFDKYSITNYKSQSGLLDLSTNNDSNWSQVWAEVINQQLSISHKQTQQKQSKKQTTTFIDLGVKGVNIHIPKKLNNPPTNFYFILQIKDQLLCLCAKTLKLRNKWITTLKTQSMDQNYLKKLSQRKKVPKEIRRRFELNSRKNSAKRVNTFRSSWKKNKRLTINLGNLNFRTFQAHKNKNKNMILLKNHLNISPIKKKPKRKQSKSKQNNYSIQKKIVFPIDQNNDKNTEIEQLLHQFQNNLSSPKSVSKEDQRRQNIINKSLLIDSESFSSISIINKKTNNNDNDDDDNDNYDNRKCKNDKIQNQNLTKSKSENTYFFEKKDFKLIDNSFGFSNESTTDFDSSSDVELEI</sequence>
<dbReference type="InterPro" id="IPR043153">
    <property type="entry name" value="DENN_C"/>
</dbReference>
<evidence type="ECO:0000256" key="1">
    <source>
        <dbReference type="SAM" id="Coils"/>
    </source>
</evidence>
<dbReference type="InterPro" id="IPR011993">
    <property type="entry name" value="PH-like_dom_sf"/>
</dbReference>
<gene>
    <name evidence="4" type="ORF">M0812_29551</name>
</gene>
<evidence type="ECO:0000313" key="4">
    <source>
        <dbReference type="EMBL" id="KAJ3423920.1"/>
    </source>
</evidence>
<dbReference type="InterPro" id="IPR005113">
    <property type="entry name" value="uDENN_dom"/>
</dbReference>
<dbReference type="GO" id="GO:0032483">
    <property type="term" value="P:regulation of Rab protein signal transduction"/>
    <property type="evidence" value="ECO:0007669"/>
    <property type="project" value="TreeGrafter"/>
</dbReference>
<dbReference type="SUPFAM" id="SSF50729">
    <property type="entry name" value="PH domain-like"/>
    <property type="match status" value="1"/>
</dbReference>
<dbReference type="Gene3D" id="3.40.50.11500">
    <property type="match status" value="1"/>
</dbReference>
<evidence type="ECO:0000259" key="3">
    <source>
        <dbReference type="PROSITE" id="PS50211"/>
    </source>
</evidence>
<feature type="region of interest" description="Disordered" evidence="2">
    <location>
        <begin position="856"/>
        <end position="877"/>
    </location>
</feature>
<feature type="region of interest" description="Disordered" evidence="2">
    <location>
        <begin position="770"/>
        <end position="798"/>
    </location>
</feature>
<name>A0AAV7Y4Y8_9EUKA</name>
<protein>
    <submittedName>
        <fullName evidence="4">C-myc promoter binding protein</fullName>
    </submittedName>
</protein>
<feature type="coiled-coil region" evidence="1">
    <location>
        <begin position="447"/>
        <end position="474"/>
    </location>
</feature>
<dbReference type="Gene3D" id="2.30.29.30">
    <property type="entry name" value="Pleckstrin-homology domain (PH domain)/Phosphotyrosine-binding domain (PTB)"/>
    <property type="match status" value="1"/>
</dbReference>
<dbReference type="Pfam" id="PF03455">
    <property type="entry name" value="dDENN"/>
    <property type="match status" value="1"/>
</dbReference>
<dbReference type="Proteomes" id="UP001146793">
    <property type="component" value="Unassembled WGS sequence"/>
</dbReference>
<dbReference type="Pfam" id="PF03456">
    <property type="entry name" value="uDENN"/>
    <property type="match status" value="1"/>
</dbReference>
<dbReference type="Gene3D" id="3.30.450.200">
    <property type="match status" value="1"/>
</dbReference>
<dbReference type="InterPro" id="IPR037516">
    <property type="entry name" value="Tripartite_DENN"/>
</dbReference>
<dbReference type="PANTHER" id="PTHR12296:SF21">
    <property type="entry name" value="DENN DOMAIN-CONTAINING PROTEIN 3"/>
    <property type="match status" value="1"/>
</dbReference>
<feature type="compositionally biased region" description="Basic residues" evidence="2">
    <location>
        <begin position="774"/>
        <end position="784"/>
    </location>
</feature>
<dbReference type="PANTHER" id="PTHR12296">
    <property type="entry name" value="DENN DOMAIN-CONTAINING PROTEIN 4"/>
    <property type="match status" value="1"/>
</dbReference>
<dbReference type="InterPro" id="IPR005112">
    <property type="entry name" value="dDENN_dom"/>
</dbReference>
<feature type="compositionally biased region" description="Low complexity" evidence="2">
    <location>
        <begin position="785"/>
        <end position="795"/>
    </location>
</feature>
<proteinExistence type="predicted"/>
<organism evidence="4 5">
    <name type="scientific">Anaeramoeba flamelloides</name>
    <dbReference type="NCBI Taxonomy" id="1746091"/>
    <lineage>
        <taxon>Eukaryota</taxon>
        <taxon>Metamonada</taxon>
        <taxon>Anaeramoebidae</taxon>
        <taxon>Anaeramoeba</taxon>
    </lineage>
</organism>
<dbReference type="GO" id="GO:0031410">
    <property type="term" value="C:cytoplasmic vesicle"/>
    <property type="evidence" value="ECO:0007669"/>
    <property type="project" value="TreeGrafter"/>
</dbReference>
<comment type="caution">
    <text evidence="4">The sequence shown here is derived from an EMBL/GenBank/DDBJ whole genome shotgun (WGS) entry which is preliminary data.</text>
</comment>
<evidence type="ECO:0000256" key="2">
    <source>
        <dbReference type="SAM" id="MobiDB-lite"/>
    </source>
</evidence>
<evidence type="ECO:0000313" key="5">
    <source>
        <dbReference type="Proteomes" id="UP001146793"/>
    </source>
</evidence>
<dbReference type="AlphaFoldDB" id="A0AAV7Y4Y8"/>
<dbReference type="InterPro" id="IPR051696">
    <property type="entry name" value="DENN_Domain_GEFs"/>
</dbReference>
<feature type="domain" description="UDENN" evidence="3">
    <location>
        <begin position="65"/>
        <end position="566"/>
    </location>
</feature>
<dbReference type="EMBL" id="JANTQA010000075">
    <property type="protein sequence ID" value="KAJ3423920.1"/>
    <property type="molecule type" value="Genomic_DNA"/>
</dbReference>
<dbReference type="InterPro" id="IPR001194">
    <property type="entry name" value="cDENN_dom"/>
</dbReference>
<dbReference type="Pfam" id="PF02141">
    <property type="entry name" value="DENN"/>
    <property type="match status" value="1"/>
</dbReference>
<accession>A0AAV7Y4Y8</accession>
<reference evidence="4" key="1">
    <citation type="submission" date="2022-08" db="EMBL/GenBank/DDBJ databases">
        <title>Novel sulphate-reducing endosymbionts in the free-living metamonad Anaeramoeba.</title>
        <authorList>
            <person name="Jerlstrom-Hultqvist J."/>
            <person name="Cepicka I."/>
            <person name="Gallot-Lavallee L."/>
            <person name="Salas-Leiva D."/>
            <person name="Curtis B.A."/>
            <person name="Zahonova K."/>
            <person name="Pipaliya S."/>
            <person name="Dacks J."/>
            <person name="Roger A.J."/>
        </authorList>
    </citation>
    <scope>NUCLEOTIDE SEQUENCE</scope>
    <source>
        <strain evidence="4">Busselton2</strain>
    </source>
</reference>
<dbReference type="PROSITE" id="PS50211">
    <property type="entry name" value="DENN"/>
    <property type="match status" value="1"/>
</dbReference>
<dbReference type="SMART" id="SM00799">
    <property type="entry name" value="DENN"/>
    <property type="match status" value="1"/>
</dbReference>
<dbReference type="SMART" id="SM00801">
    <property type="entry name" value="dDENN"/>
    <property type="match status" value="1"/>
</dbReference>
<keyword evidence="1" id="KW-0175">Coiled coil</keyword>